<evidence type="ECO:0000313" key="3">
    <source>
        <dbReference type="Proteomes" id="UP001303222"/>
    </source>
</evidence>
<evidence type="ECO:0000259" key="1">
    <source>
        <dbReference type="Pfam" id="PF20150"/>
    </source>
</evidence>
<dbReference type="EMBL" id="MU859123">
    <property type="protein sequence ID" value="KAK3952442.1"/>
    <property type="molecule type" value="Genomic_DNA"/>
</dbReference>
<evidence type="ECO:0000313" key="2">
    <source>
        <dbReference type="EMBL" id="KAK3952442.1"/>
    </source>
</evidence>
<reference evidence="2" key="2">
    <citation type="submission" date="2023-06" db="EMBL/GenBank/DDBJ databases">
        <authorList>
            <consortium name="Lawrence Berkeley National Laboratory"/>
            <person name="Mondo S.J."/>
            <person name="Hensen N."/>
            <person name="Bonometti L."/>
            <person name="Westerberg I."/>
            <person name="Brannstrom I.O."/>
            <person name="Guillou S."/>
            <person name="Cros-Aarteil S."/>
            <person name="Calhoun S."/>
            <person name="Haridas S."/>
            <person name="Kuo A."/>
            <person name="Pangilinan J."/>
            <person name="Riley R."/>
            <person name="Labutti K."/>
            <person name="Andreopoulos B."/>
            <person name="Lipzen A."/>
            <person name="Chen C."/>
            <person name="Yanf M."/>
            <person name="Daum C."/>
            <person name="Ng V."/>
            <person name="Clum A."/>
            <person name="Steindorff A."/>
            <person name="Ohm R."/>
            <person name="Martin F."/>
            <person name="Silar P."/>
            <person name="Natvig D."/>
            <person name="Lalanne C."/>
            <person name="Gautier V."/>
            <person name="Ament-Velasquez S.L."/>
            <person name="Kruys A."/>
            <person name="Hutchinson M.I."/>
            <person name="Powell A.J."/>
            <person name="Barry K."/>
            <person name="Miller A.N."/>
            <person name="Grigoriev I.V."/>
            <person name="Debuchy R."/>
            <person name="Gladieux P."/>
            <person name="Thoren M.H."/>
            <person name="Johannesson H."/>
        </authorList>
    </citation>
    <scope>NUCLEOTIDE SEQUENCE</scope>
    <source>
        <strain evidence="2">CBS 626.80</strain>
    </source>
</reference>
<dbReference type="Proteomes" id="UP001303222">
    <property type="component" value="Unassembled WGS sequence"/>
</dbReference>
<name>A0AAN6SFK1_9PEZI</name>
<dbReference type="Pfam" id="PF20150">
    <property type="entry name" value="2EXR"/>
    <property type="match status" value="1"/>
</dbReference>
<dbReference type="PANTHER" id="PTHR35910:SF1">
    <property type="entry name" value="2EXR DOMAIN-CONTAINING PROTEIN"/>
    <property type="match status" value="1"/>
</dbReference>
<gene>
    <name evidence="2" type="ORF">QBC32DRAFT_260063</name>
</gene>
<proteinExistence type="predicted"/>
<comment type="caution">
    <text evidence="2">The sequence shown here is derived from an EMBL/GenBank/DDBJ whole genome shotgun (WGS) entry which is preliminary data.</text>
</comment>
<reference evidence="2" key="1">
    <citation type="journal article" date="2023" name="Mol. Phylogenet. Evol.">
        <title>Genome-scale phylogeny and comparative genomics of the fungal order Sordariales.</title>
        <authorList>
            <person name="Hensen N."/>
            <person name="Bonometti L."/>
            <person name="Westerberg I."/>
            <person name="Brannstrom I.O."/>
            <person name="Guillou S."/>
            <person name="Cros-Aarteil S."/>
            <person name="Calhoun S."/>
            <person name="Haridas S."/>
            <person name="Kuo A."/>
            <person name="Mondo S."/>
            <person name="Pangilinan J."/>
            <person name="Riley R."/>
            <person name="LaButti K."/>
            <person name="Andreopoulos B."/>
            <person name="Lipzen A."/>
            <person name="Chen C."/>
            <person name="Yan M."/>
            <person name="Daum C."/>
            <person name="Ng V."/>
            <person name="Clum A."/>
            <person name="Steindorff A."/>
            <person name="Ohm R.A."/>
            <person name="Martin F."/>
            <person name="Silar P."/>
            <person name="Natvig D.O."/>
            <person name="Lalanne C."/>
            <person name="Gautier V."/>
            <person name="Ament-Velasquez S.L."/>
            <person name="Kruys A."/>
            <person name="Hutchinson M.I."/>
            <person name="Powell A.J."/>
            <person name="Barry K."/>
            <person name="Miller A.N."/>
            <person name="Grigoriev I.V."/>
            <person name="Debuchy R."/>
            <person name="Gladieux P."/>
            <person name="Hiltunen Thoren M."/>
            <person name="Johannesson H."/>
        </authorList>
    </citation>
    <scope>NUCLEOTIDE SEQUENCE</scope>
    <source>
        <strain evidence="2">CBS 626.80</strain>
    </source>
</reference>
<protein>
    <recommendedName>
        <fullName evidence="1">2EXR domain-containing protein</fullName>
    </recommendedName>
</protein>
<dbReference type="AlphaFoldDB" id="A0AAN6SFK1"/>
<feature type="domain" description="2EXR" evidence="1">
    <location>
        <begin position="5"/>
        <end position="90"/>
    </location>
</feature>
<keyword evidence="3" id="KW-1185">Reference proteome</keyword>
<organism evidence="2 3">
    <name type="scientific">Pseudoneurospora amorphoporcata</name>
    <dbReference type="NCBI Taxonomy" id="241081"/>
    <lineage>
        <taxon>Eukaryota</taxon>
        <taxon>Fungi</taxon>
        <taxon>Dikarya</taxon>
        <taxon>Ascomycota</taxon>
        <taxon>Pezizomycotina</taxon>
        <taxon>Sordariomycetes</taxon>
        <taxon>Sordariomycetidae</taxon>
        <taxon>Sordariales</taxon>
        <taxon>Sordariaceae</taxon>
        <taxon>Pseudoneurospora</taxon>
    </lineage>
</organism>
<sequence>MATTFHLFPYLPWELRARIWELTVELRTVEIGFTGKSVRMRSPTQVPAILHACREARNIGLYKKPFSEVGAQRERSENRQVWLNLEIDMIYTFPGKFRRVAASFQRLKFRYVPFSFVNLDYCQNLKEVQISCENGFHRWALHECWSGYHWHCGKENVLFSEPGSDQTLAGIELEE</sequence>
<dbReference type="InterPro" id="IPR045518">
    <property type="entry name" value="2EXR"/>
</dbReference>
<dbReference type="PANTHER" id="PTHR35910">
    <property type="entry name" value="2EXR DOMAIN-CONTAINING PROTEIN"/>
    <property type="match status" value="1"/>
</dbReference>
<accession>A0AAN6SFK1</accession>